<organism evidence="1 2">
    <name type="scientific">Weissella cibaria</name>
    <dbReference type="NCBI Taxonomy" id="137591"/>
    <lineage>
        <taxon>Bacteria</taxon>
        <taxon>Bacillati</taxon>
        <taxon>Bacillota</taxon>
        <taxon>Bacilli</taxon>
        <taxon>Lactobacillales</taxon>
        <taxon>Lactobacillaceae</taxon>
        <taxon>Weissella</taxon>
    </lineage>
</organism>
<sequence length="575" mass="62004">MGLLVFAMTFFSGTIIHADDSSDPTFNLWNDFEITTAYYREVTQNGAIVDTPIDYSQYAPATGGGPTIKRVKVVQTIKNTSTETKQIRYAASVMSGTEFSAVSVSGIVAPPADPKPNDRPDGTTRKLSSAFDIAPGQTITISFTDVAMDNPQGVNTIKIVLYDVLNNTNNSASATAFMIMYGLLTKLDDEITVPVQIYLNGQRLNDTIKGVVGKLVDGSAVLADEDNQYQNAVYEIDTKQLLVPKEIPGQYRLIDKIPPKLYVFLQQTAGQSGNVSFGTVVTDNAQLSFDGVKRYEGMINGVSTPLYAFGGSESIYGETNRIDTLKAIAQSSDQTLSPFGAITLNTQTAVTGQFVYIDNQTGKEVGTQYFGNKESGDPVDNNDLVAPWKFIQTDRKSKYIYEPGNIEVRVTRVTDSKYSNPNVDGTGQTVQQATAGNAGLMANGLTLLEVPSFEGTASVRDLHITLSPQGDLRYSNMFDTKFHIMMATSAMNDGSYTLPVTSMVVNNQNIYQDGTSNLDGLTMGFGQSVLTGSGKSGTIPVGDMQVNLSNNGKATTYTGTITYSAIQDDLIDSAN</sequence>
<reference evidence="1 2" key="1">
    <citation type="submission" date="2017-04" db="EMBL/GenBank/DDBJ databases">
        <title>The genome sequence of Weissella cibaria isolated from wild Drosophila.</title>
        <authorList>
            <person name="Ricks N.J."/>
            <person name="Carroll C."/>
            <person name="Walters A."/>
            <person name="Newell P.D."/>
            <person name="Chaston J.M."/>
        </authorList>
    </citation>
    <scope>NUCLEOTIDE SEQUENCE [LARGE SCALE GENOMIC DNA]</scope>
    <source>
        <strain evidence="1 2">DmW_103</strain>
    </source>
</reference>
<evidence type="ECO:0000313" key="2">
    <source>
        <dbReference type="Proteomes" id="UP000193588"/>
    </source>
</evidence>
<protein>
    <submittedName>
        <fullName evidence="1">Uncharacterized protein</fullName>
    </submittedName>
</protein>
<proteinExistence type="predicted"/>
<name>A0A1X4JI41_9LACO</name>
<evidence type="ECO:0000313" key="1">
    <source>
        <dbReference type="EMBL" id="OSP87354.1"/>
    </source>
</evidence>
<gene>
    <name evidence="1" type="ORF">B9D04_11590</name>
</gene>
<dbReference type="AlphaFoldDB" id="A0A1X4JI41"/>
<accession>A0A1X4JI41</accession>
<comment type="caution">
    <text evidence="1">The sequence shown here is derived from an EMBL/GenBank/DDBJ whole genome shotgun (WGS) entry which is preliminary data.</text>
</comment>
<dbReference type="EMBL" id="NDXJ01000026">
    <property type="protein sequence ID" value="OSP87354.1"/>
    <property type="molecule type" value="Genomic_DNA"/>
</dbReference>
<dbReference type="Proteomes" id="UP000193588">
    <property type="component" value="Unassembled WGS sequence"/>
</dbReference>